<dbReference type="InterPro" id="IPR001214">
    <property type="entry name" value="SET_dom"/>
</dbReference>
<keyword evidence="3" id="KW-0949">S-adenosyl-L-methionine</keyword>
<feature type="non-terminal residue" evidence="5">
    <location>
        <position position="1"/>
    </location>
</feature>
<evidence type="ECO:0000256" key="2">
    <source>
        <dbReference type="ARBA" id="ARBA00022679"/>
    </source>
</evidence>
<comment type="caution">
    <text evidence="5">The sequence shown here is derived from an EMBL/GenBank/DDBJ whole genome shotgun (WGS) entry which is preliminary data.</text>
</comment>
<dbReference type="EMBL" id="CAJVPS010012594">
    <property type="protein sequence ID" value="CAG8671943.1"/>
    <property type="molecule type" value="Genomic_DNA"/>
</dbReference>
<accession>A0A9N9EAN3</accession>
<dbReference type="InterPro" id="IPR044429">
    <property type="entry name" value="SETD4_SET"/>
</dbReference>
<proteinExistence type="predicted"/>
<dbReference type="AlphaFoldDB" id="A0A9N9EAN3"/>
<dbReference type="Pfam" id="PF00856">
    <property type="entry name" value="SET"/>
    <property type="match status" value="1"/>
</dbReference>
<dbReference type="OrthoDB" id="341421at2759"/>
<evidence type="ECO:0000313" key="6">
    <source>
        <dbReference type="Proteomes" id="UP000789508"/>
    </source>
</evidence>
<gene>
    <name evidence="5" type="ORF">ALEPTO_LOCUS10619</name>
</gene>
<name>A0A9N9EAN3_9GLOM</name>
<dbReference type="GO" id="GO:0016279">
    <property type="term" value="F:protein-lysine N-methyltransferase activity"/>
    <property type="evidence" value="ECO:0007669"/>
    <property type="project" value="InterPro"/>
</dbReference>
<evidence type="ECO:0000259" key="4">
    <source>
        <dbReference type="PROSITE" id="PS50280"/>
    </source>
</evidence>
<keyword evidence="1" id="KW-0489">Methyltransferase</keyword>
<evidence type="ECO:0000256" key="3">
    <source>
        <dbReference type="ARBA" id="ARBA00022691"/>
    </source>
</evidence>
<dbReference type="InterPro" id="IPR046341">
    <property type="entry name" value="SET_dom_sf"/>
</dbReference>
<dbReference type="InterPro" id="IPR050600">
    <property type="entry name" value="SETD3_SETD6_MTase"/>
</dbReference>
<dbReference type="CDD" id="cd19177">
    <property type="entry name" value="SET_SETD4"/>
    <property type="match status" value="1"/>
</dbReference>
<reference evidence="5" key="1">
    <citation type="submission" date="2021-06" db="EMBL/GenBank/DDBJ databases">
        <authorList>
            <person name="Kallberg Y."/>
            <person name="Tangrot J."/>
            <person name="Rosling A."/>
        </authorList>
    </citation>
    <scope>NUCLEOTIDE SEQUENCE</scope>
    <source>
        <strain evidence="5">FL130A</strain>
    </source>
</reference>
<dbReference type="Gene3D" id="3.90.1410.10">
    <property type="entry name" value="set domain protein methyltransferase, domain 1"/>
    <property type="match status" value="1"/>
</dbReference>
<sequence length="454" mass="53192">METKRKRRGRTFRIRCHRGKNSSNLSRGEIITDAHWKDFVVWLKSNGFPKTKLTLGNFQGIGRGLLVTKKIKAGEVIISVPKKFLLTREMVIPELDNIFSKHGCSLKHNDNISAYQAIALYLALQKHQQKRKNSCDSFFLPYLKLLPEDFCSLPFFFDDNLFELLPKIVKDDVKRQRQKFEHDYDNVKCYLKLVNISRPEFIWGWFCVNTRCIYLKTNKPSRSLDNIAVAPMLDFLNHNYKAKIKGEYNNSSNCYEITTFTPYQKGEQAFINYGPHDNFFTLIEYGFVLSNNPYNYVSVDNEFSMLSIPNETIASKAEKINLLSSQGFLEDYTLRFSEISFRLLAALRFRVIQNHQLSFAWDDTSFPSKERQQQHRRYKQTIMKEWKSLVNGQMEHVDPENEQLVKVCLTWICDHVIKDAKDALMILEKCDLNDSSIWHIKQIWQETIGIVKSV</sequence>
<keyword evidence="6" id="KW-1185">Reference proteome</keyword>
<keyword evidence="2" id="KW-0808">Transferase</keyword>
<organism evidence="5 6">
    <name type="scientific">Ambispora leptoticha</name>
    <dbReference type="NCBI Taxonomy" id="144679"/>
    <lineage>
        <taxon>Eukaryota</taxon>
        <taxon>Fungi</taxon>
        <taxon>Fungi incertae sedis</taxon>
        <taxon>Mucoromycota</taxon>
        <taxon>Glomeromycotina</taxon>
        <taxon>Glomeromycetes</taxon>
        <taxon>Archaeosporales</taxon>
        <taxon>Ambisporaceae</taxon>
        <taxon>Ambispora</taxon>
    </lineage>
</organism>
<feature type="domain" description="SET" evidence="4">
    <location>
        <begin position="51"/>
        <end position="274"/>
    </location>
</feature>
<dbReference type="PROSITE" id="PS50280">
    <property type="entry name" value="SET"/>
    <property type="match status" value="1"/>
</dbReference>
<dbReference type="PANTHER" id="PTHR13271">
    <property type="entry name" value="UNCHARACTERIZED PUTATIVE METHYLTRANSFERASE"/>
    <property type="match status" value="1"/>
</dbReference>
<dbReference type="PANTHER" id="PTHR13271:SF47">
    <property type="entry name" value="ACTIN-HISTIDINE N-METHYLTRANSFERASE"/>
    <property type="match status" value="1"/>
</dbReference>
<protein>
    <submittedName>
        <fullName evidence="5">1828_t:CDS:1</fullName>
    </submittedName>
</protein>
<dbReference type="SUPFAM" id="SSF82199">
    <property type="entry name" value="SET domain"/>
    <property type="match status" value="1"/>
</dbReference>
<evidence type="ECO:0000313" key="5">
    <source>
        <dbReference type="EMBL" id="CAG8671943.1"/>
    </source>
</evidence>
<evidence type="ECO:0000256" key="1">
    <source>
        <dbReference type="ARBA" id="ARBA00022603"/>
    </source>
</evidence>
<dbReference type="GO" id="GO:0032259">
    <property type="term" value="P:methylation"/>
    <property type="evidence" value="ECO:0007669"/>
    <property type="project" value="UniProtKB-KW"/>
</dbReference>
<dbReference type="Proteomes" id="UP000789508">
    <property type="component" value="Unassembled WGS sequence"/>
</dbReference>